<dbReference type="EC" id="2.7.11.1" evidence="2"/>
<keyword evidence="5 13" id="KW-0418">Kinase</keyword>
<dbReference type="SMART" id="SM00220">
    <property type="entry name" value="S_TKc"/>
    <property type="match status" value="1"/>
</dbReference>
<evidence type="ECO:0000313" key="15">
    <source>
        <dbReference type="Proteomes" id="UP000256601"/>
    </source>
</evidence>
<dbReference type="PROSITE" id="PS00107">
    <property type="entry name" value="PROTEIN_KINASE_ATP"/>
    <property type="match status" value="1"/>
</dbReference>
<protein>
    <recommendedName>
        <fullName evidence="2">non-specific serine/threonine protein kinase</fullName>
        <ecNumber evidence="2">2.7.11.1</ecNumber>
    </recommendedName>
</protein>
<dbReference type="GO" id="GO:0005737">
    <property type="term" value="C:cytoplasm"/>
    <property type="evidence" value="ECO:0007669"/>
    <property type="project" value="TreeGrafter"/>
</dbReference>
<keyword evidence="8" id="KW-0723">Serine/threonine-protein kinase</keyword>
<dbReference type="KEGG" id="yli:2911705"/>
<evidence type="ECO:0000256" key="8">
    <source>
        <dbReference type="RuleBase" id="RU000304"/>
    </source>
</evidence>
<reference evidence="13 15" key="2">
    <citation type="submission" date="2018-07" db="EMBL/GenBank/DDBJ databases">
        <title>Draft Genome Assemblies for Five Robust Yarrowia lipolytica Strains Exhibiting High Lipid Production and Pentose Sugar Utilization and Sugar Alcohol Secretion from Undetoxified Lignocellulosic Biomass Hydrolysates.</title>
        <authorList>
            <consortium name="DOE Joint Genome Institute"/>
            <person name="Walker C."/>
            <person name="Ryu S."/>
            <person name="Na H."/>
            <person name="Zane M."/>
            <person name="LaButti K."/>
            <person name="Lipzen A."/>
            <person name="Haridas S."/>
            <person name="Barry K."/>
            <person name="Grigoriev I.V."/>
            <person name="Quarterman J."/>
            <person name="Slininger P."/>
            <person name="Dien B."/>
            <person name="Trinh C.T."/>
        </authorList>
    </citation>
    <scope>NUCLEOTIDE SEQUENCE [LARGE SCALE GENOMIC DNA]</scope>
    <source>
        <strain evidence="13 15">YB392</strain>
    </source>
</reference>
<dbReference type="Proteomes" id="UP000256601">
    <property type="component" value="Unassembled WGS sequence"/>
</dbReference>
<dbReference type="PROSITE" id="PS50011">
    <property type="entry name" value="PROTEIN_KINASE_DOM"/>
    <property type="match status" value="1"/>
</dbReference>
<dbReference type="Pfam" id="PF00069">
    <property type="entry name" value="Pkinase"/>
    <property type="match status" value="2"/>
</dbReference>
<feature type="region of interest" description="Disordered" evidence="10">
    <location>
        <begin position="363"/>
        <end position="452"/>
    </location>
</feature>
<dbReference type="Proteomes" id="UP000182444">
    <property type="component" value="Chromosome 1E"/>
</dbReference>
<dbReference type="SUPFAM" id="SSF56112">
    <property type="entry name" value="Protein kinase-like (PK-like)"/>
    <property type="match status" value="1"/>
</dbReference>
<dbReference type="GO" id="GO:0005634">
    <property type="term" value="C:nucleus"/>
    <property type="evidence" value="ECO:0007669"/>
    <property type="project" value="TreeGrafter"/>
</dbReference>
<dbReference type="VEuPathDB" id="FungiDB:YALI0_E34067g"/>
<evidence type="ECO:0000313" key="13">
    <source>
        <dbReference type="EMBL" id="RDW27751.1"/>
    </source>
</evidence>
<evidence type="ECO:0000259" key="11">
    <source>
        <dbReference type="PROSITE" id="PS50011"/>
    </source>
</evidence>
<keyword evidence="9" id="KW-0175">Coiled coil</keyword>
<dbReference type="GO" id="GO:0004674">
    <property type="term" value="F:protein serine/threonine kinase activity"/>
    <property type="evidence" value="ECO:0007669"/>
    <property type="project" value="UniProtKB-KW"/>
</dbReference>
<keyword evidence="6 7" id="KW-0067">ATP-binding</keyword>
<evidence type="ECO:0000256" key="2">
    <source>
        <dbReference type="ARBA" id="ARBA00012513"/>
    </source>
</evidence>
<evidence type="ECO:0000256" key="7">
    <source>
        <dbReference type="PROSITE-ProRule" id="PRU10141"/>
    </source>
</evidence>
<evidence type="ECO:0000256" key="10">
    <source>
        <dbReference type="SAM" id="MobiDB-lite"/>
    </source>
</evidence>
<dbReference type="EMBL" id="CP017557">
    <property type="protein sequence ID" value="AOW06368.1"/>
    <property type="molecule type" value="Genomic_DNA"/>
</dbReference>
<gene>
    <name evidence="13" type="ORF">B0I71DRAFT_128643</name>
    <name evidence="12" type="ORF">YALI1_E40422g</name>
</gene>
<evidence type="ECO:0000256" key="3">
    <source>
        <dbReference type="ARBA" id="ARBA00022679"/>
    </source>
</evidence>
<dbReference type="PROSITE" id="PS00108">
    <property type="entry name" value="PROTEIN_KINASE_ST"/>
    <property type="match status" value="1"/>
</dbReference>
<dbReference type="PANTHER" id="PTHR43671:SF13">
    <property type="entry name" value="SERINE_THREONINE-PROTEIN KINASE NEK2"/>
    <property type="match status" value="1"/>
</dbReference>
<evidence type="ECO:0000313" key="12">
    <source>
        <dbReference type="EMBL" id="AOW06368.1"/>
    </source>
</evidence>
<keyword evidence="4 7" id="KW-0547">Nucleotide-binding</keyword>
<reference evidence="12 14" key="1">
    <citation type="journal article" date="2016" name="PLoS ONE">
        <title>Sequence Assembly of Yarrowia lipolytica Strain W29/CLIB89 Shows Transposable Element Diversity.</title>
        <authorList>
            <person name="Magnan C."/>
            <person name="Yu J."/>
            <person name="Chang I."/>
            <person name="Jahn E."/>
            <person name="Kanomata Y."/>
            <person name="Wu J."/>
            <person name="Zeller M."/>
            <person name="Oakes M."/>
            <person name="Baldi P."/>
            <person name="Sandmeyer S."/>
        </authorList>
    </citation>
    <scope>NUCLEOTIDE SEQUENCE [LARGE SCALE GENOMIC DNA]</scope>
    <source>
        <strain evidence="12">CLIB89</strain>
        <strain evidence="14">CLIB89(W29)</strain>
    </source>
</reference>
<proteinExistence type="inferred from homology"/>
<evidence type="ECO:0000256" key="1">
    <source>
        <dbReference type="ARBA" id="ARBA00010886"/>
    </source>
</evidence>
<keyword evidence="3" id="KW-0808">Transferase</keyword>
<evidence type="ECO:0000256" key="9">
    <source>
        <dbReference type="SAM" id="Coils"/>
    </source>
</evidence>
<dbReference type="CDD" id="cd08217">
    <property type="entry name" value="STKc_Nek2"/>
    <property type="match status" value="1"/>
</dbReference>
<dbReference type="EMBL" id="KZ858959">
    <property type="protein sequence ID" value="RDW27751.1"/>
    <property type="molecule type" value="Genomic_DNA"/>
</dbReference>
<dbReference type="eggNOG" id="KOG0591">
    <property type="taxonomic scope" value="Eukaryota"/>
</dbReference>
<dbReference type="GeneID" id="2911705"/>
<dbReference type="GO" id="GO:0044732">
    <property type="term" value="C:mitotic spindle pole body"/>
    <property type="evidence" value="ECO:0007669"/>
    <property type="project" value="TreeGrafter"/>
</dbReference>
<dbReference type="AlphaFoldDB" id="A0A1H6PKB1"/>
<dbReference type="InterPro" id="IPR000719">
    <property type="entry name" value="Prot_kinase_dom"/>
</dbReference>
<evidence type="ECO:0000256" key="6">
    <source>
        <dbReference type="ARBA" id="ARBA00022840"/>
    </source>
</evidence>
<dbReference type="Gene3D" id="3.30.200.20">
    <property type="entry name" value="Phosphorylase Kinase, domain 1"/>
    <property type="match status" value="1"/>
</dbReference>
<dbReference type="VEuPathDB" id="FungiDB:YALI1_E40422g"/>
<organism evidence="12 14">
    <name type="scientific">Yarrowia lipolytica</name>
    <name type="common">Candida lipolytica</name>
    <dbReference type="NCBI Taxonomy" id="4952"/>
    <lineage>
        <taxon>Eukaryota</taxon>
        <taxon>Fungi</taxon>
        <taxon>Dikarya</taxon>
        <taxon>Ascomycota</taxon>
        <taxon>Saccharomycotina</taxon>
        <taxon>Dipodascomycetes</taxon>
        <taxon>Dipodascales</taxon>
        <taxon>Dipodascales incertae sedis</taxon>
        <taxon>Yarrowia</taxon>
    </lineage>
</organism>
<dbReference type="PANTHER" id="PTHR43671">
    <property type="entry name" value="SERINE/THREONINE-PROTEIN KINASE NEK"/>
    <property type="match status" value="1"/>
</dbReference>
<feature type="compositionally biased region" description="Low complexity" evidence="10">
    <location>
        <begin position="412"/>
        <end position="441"/>
    </location>
</feature>
<dbReference type="OrthoDB" id="10250725at2759"/>
<dbReference type="RefSeq" id="XP_504757.1">
    <property type="nucleotide sequence ID" value="XM_504757.1"/>
</dbReference>
<dbReference type="GO" id="GO:0007059">
    <property type="term" value="P:chromosome segregation"/>
    <property type="evidence" value="ECO:0007669"/>
    <property type="project" value="TreeGrafter"/>
</dbReference>
<sequence length="499" mass="57071">MEFEELELIGRGSFGQIRKVRRINDGQILARKEISYRRMTPKEKEQLIAEFRILKGLHHTNIVGYLHHEHLPDKHLVHLYMDYCGGGDLAGLIQQCKETDERVPERIVWSIFTQLLLALYRCHFGQDAPPLTDLFTNQGEEDEVYPSNVILHRDIKPDNIFLDGDHCVKLGDFGLAKMLDQSHMMANTFVGTPYYMSPEVLLNDVSSPASDIWSLGCVIYELCQLHPPFQAKNHVQLTQRVQDGMYPELPPRYSSTLKRTIQACLDINPHNRPSTATLLRLDIIKLVRKDRMLSEQHQHLLEYQENLKREVEIFEERREEVLQISQNLEQYRETVEQEYFNNIQSELESVVEQEVERRVRQALADLPAPTPPPPISPTAHRSSPRDISMSFSPSQLTPIKHVKGPRGLAISTPLKRTPLKPLEELPLTNASNPSLTSSGSSHDSDKSASKQRAAPHFHAVYAGFKTPAAVKRPAKRTYIDQWDEAPSPFLRRQAAASYD</sequence>
<dbReference type="InterPro" id="IPR008271">
    <property type="entry name" value="Ser/Thr_kinase_AS"/>
</dbReference>
<comment type="similarity">
    <text evidence="1">Belongs to the protein kinase superfamily. NEK Ser/Thr protein kinase family. NIMA subfamily.</text>
</comment>
<evidence type="ECO:0000256" key="4">
    <source>
        <dbReference type="ARBA" id="ARBA00022741"/>
    </source>
</evidence>
<dbReference type="Gene3D" id="1.10.510.10">
    <property type="entry name" value="Transferase(Phosphotransferase) domain 1"/>
    <property type="match status" value="1"/>
</dbReference>
<feature type="coiled-coil region" evidence="9">
    <location>
        <begin position="304"/>
        <end position="334"/>
    </location>
</feature>
<dbReference type="GO" id="GO:0005524">
    <property type="term" value="F:ATP binding"/>
    <property type="evidence" value="ECO:0007669"/>
    <property type="project" value="UniProtKB-UniRule"/>
</dbReference>
<name>A0A1H6PKB1_YARLL</name>
<feature type="binding site" evidence="7">
    <location>
        <position position="32"/>
    </location>
    <ligand>
        <name>ATP</name>
        <dbReference type="ChEBI" id="CHEBI:30616"/>
    </ligand>
</feature>
<evidence type="ECO:0000256" key="5">
    <source>
        <dbReference type="ARBA" id="ARBA00022777"/>
    </source>
</evidence>
<evidence type="ECO:0000313" key="14">
    <source>
        <dbReference type="Proteomes" id="UP000182444"/>
    </source>
</evidence>
<feature type="domain" description="Protein kinase" evidence="11">
    <location>
        <begin position="3"/>
        <end position="284"/>
    </location>
</feature>
<dbReference type="InterPro" id="IPR017441">
    <property type="entry name" value="Protein_kinase_ATP_BS"/>
</dbReference>
<accession>A0A1H6PKB1</accession>
<dbReference type="InterPro" id="IPR050660">
    <property type="entry name" value="NEK_Ser/Thr_kinase"/>
</dbReference>
<dbReference type="OMA" id="AYTNTHE"/>
<dbReference type="InterPro" id="IPR011009">
    <property type="entry name" value="Kinase-like_dom_sf"/>
</dbReference>